<dbReference type="InterPro" id="IPR035965">
    <property type="entry name" value="PAS-like_dom_sf"/>
</dbReference>
<dbReference type="CDD" id="cd17546">
    <property type="entry name" value="REC_hyHK_CKI1_RcsC-like"/>
    <property type="match status" value="1"/>
</dbReference>
<keyword evidence="8" id="KW-0812">Transmembrane</keyword>
<dbReference type="SUPFAM" id="SSF55785">
    <property type="entry name" value="PYP-like sensor domain (PAS domain)"/>
    <property type="match status" value="1"/>
</dbReference>
<dbReference type="EMBL" id="SADE01000001">
    <property type="protein sequence ID" value="RVU39280.1"/>
    <property type="molecule type" value="Genomic_DNA"/>
</dbReference>
<comment type="caution">
    <text evidence="13">The sequence shown here is derived from an EMBL/GenBank/DDBJ whole genome shotgun (WGS) entry which is preliminary data.</text>
</comment>
<dbReference type="Pfam" id="PF02518">
    <property type="entry name" value="HATPase_c"/>
    <property type="match status" value="1"/>
</dbReference>
<dbReference type="Proteomes" id="UP000287447">
    <property type="component" value="Unassembled WGS sequence"/>
</dbReference>
<feature type="domain" description="PAC" evidence="12">
    <location>
        <begin position="301"/>
        <end position="351"/>
    </location>
</feature>
<proteinExistence type="predicted"/>
<dbReference type="AlphaFoldDB" id="A0A437QXM8"/>
<dbReference type="SUPFAM" id="SSF52172">
    <property type="entry name" value="CheY-like"/>
    <property type="match status" value="1"/>
</dbReference>
<dbReference type="SMART" id="SM00387">
    <property type="entry name" value="HATPase_c"/>
    <property type="match status" value="1"/>
</dbReference>
<evidence type="ECO:0000256" key="5">
    <source>
        <dbReference type="ARBA" id="ARBA00022777"/>
    </source>
</evidence>
<dbReference type="PROSITE" id="PS50110">
    <property type="entry name" value="RESPONSE_REGULATORY"/>
    <property type="match status" value="1"/>
</dbReference>
<dbReference type="SUPFAM" id="SSF47384">
    <property type="entry name" value="Homodimeric domain of signal transducing histidine kinase"/>
    <property type="match status" value="1"/>
</dbReference>
<evidence type="ECO:0000259" key="10">
    <source>
        <dbReference type="PROSITE" id="PS50110"/>
    </source>
</evidence>
<evidence type="ECO:0000256" key="2">
    <source>
        <dbReference type="ARBA" id="ARBA00012438"/>
    </source>
</evidence>
<dbReference type="InterPro" id="IPR036890">
    <property type="entry name" value="HATPase_C_sf"/>
</dbReference>
<dbReference type="GO" id="GO:0000155">
    <property type="term" value="F:phosphorelay sensor kinase activity"/>
    <property type="evidence" value="ECO:0007669"/>
    <property type="project" value="InterPro"/>
</dbReference>
<dbReference type="GO" id="GO:0006355">
    <property type="term" value="P:regulation of DNA-templated transcription"/>
    <property type="evidence" value="ECO:0007669"/>
    <property type="project" value="InterPro"/>
</dbReference>
<dbReference type="SUPFAM" id="SSF55874">
    <property type="entry name" value="ATPase domain of HSP90 chaperone/DNA topoisomerase II/histidine kinase"/>
    <property type="match status" value="1"/>
</dbReference>
<dbReference type="InterPro" id="IPR003661">
    <property type="entry name" value="HisK_dim/P_dom"/>
</dbReference>
<dbReference type="Gene3D" id="3.30.450.20">
    <property type="entry name" value="PAS domain"/>
    <property type="match status" value="1"/>
</dbReference>
<evidence type="ECO:0000313" key="13">
    <source>
        <dbReference type="EMBL" id="RVU39280.1"/>
    </source>
</evidence>
<dbReference type="InterPro" id="IPR011006">
    <property type="entry name" value="CheY-like_superfamily"/>
</dbReference>
<dbReference type="InterPro" id="IPR000700">
    <property type="entry name" value="PAS-assoc_C"/>
</dbReference>
<feature type="modified residue" description="4-aspartylphosphate" evidence="7">
    <location>
        <position position="668"/>
    </location>
</feature>
<evidence type="ECO:0000256" key="3">
    <source>
        <dbReference type="ARBA" id="ARBA00022553"/>
    </source>
</evidence>
<evidence type="ECO:0000259" key="11">
    <source>
        <dbReference type="PROSITE" id="PS50112"/>
    </source>
</evidence>
<dbReference type="SMART" id="SM00388">
    <property type="entry name" value="HisKA"/>
    <property type="match status" value="1"/>
</dbReference>
<dbReference type="NCBIfam" id="TIGR00229">
    <property type="entry name" value="sensory_box"/>
    <property type="match status" value="1"/>
</dbReference>
<name>A0A437QXM8_9PROT</name>
<evidence type="ECO:0000256" key="6">
    <source>
        <dbReference type="ARBA" id="ARBA00023012"/>
    </source>
</evidence>
<keyword evidence="3 7" id="KW-0597">Phosphoprotein</keyword>
<dbReference type="FunFam" id="3.30.565.10:FF:000010">
    <property type="entry name" value="Sensor histidine kinase RcsC"/>
    <property type="match status" value="1"/>
</dbReference>
<keyword evidence="5" id="KW-0418">Kinase</keyword>
<dbReference type="PROSITE" id="PS50109">
    <property type="entry name" value="HIS_KIN"/>
    <property type="match status" value="1"/>
</dbReference>
<organism evidence="13 14">
    <name type="scientific">Hwanghaeella grinnelliae</name>
    <dbReference type="NCBI Taxonomy" id="2500179"/>
    <lineage>
        <taxon>Bacteria</taxon>
        <taxon>Pseudomonadati</taxon>
        <taxon>Pseudomonadota</taxon>
        <taxon>Alphaproteobacteria</taxon>
        <taxon>Rhodospirillales</taxon>
        <taxon>Rhodospirillaceae</taxon>
        <taxon>Hwanghaeella</taxon>
    </lineage>
</organism>
<dbReference type="Pfam" id="PF00512">
    <property type="entry name" value="HisKA"/>
    <property type="match status" value="1"/>
</dbReference>
<dbReference type="CDD" id="cd16922">
    <property type="entry name" value="HATPase_EvgS-ArcB-TorS-like"/>
    <property type="match status" value="1"/>
</dbReference>
<keyword evidence="14" id="KW-1185">Reference proteome</keyword>
<dbReference type="InterPro" id="IPR004358">
    <property type="entry name" value="Sig_transdc_His_kin-like_C"/>
</dbReference>
<dbReference type="PANTHER" id="PTHR43047">
    <property type="entry name" value="TWO-COMPONENT HISTIDINE PROTEIN KINASE"/>
    <property type="match status" value="1"/>
</dbReference>
<dbReference type="Pfam" id="PF00072">
    <property type="entry name" value="Response_reg"/>
    <property type="match status" value="1"/>
</dbReference>
<dbReference type="CDD" id="cd00130">
    <property type="entry name" value="PAS"/>
    <property type="match status" value="1"/>
</dbReference>
<evidence type="ECO:0000313" key="14">
    <source>
        <dbReference type="Proteomes" id="UP000287447"/>
    </source>
</evidence>
<sequence>MRLDLSFSKDSARYSIVALSALTFALTVAVGGYFSYLDRGIRDSNQATHIYVDDVTSITDALSNLRDAIGYGGFIHHFKNYVIRRDDRYAELADAEMKHALTLVEKLSNAFLDGGAAVHLFTVQAMIQEYQRNLAFAVGEGKDLPIAELDTLVKVDDGPAVKALSELDKIRARRLARDVEIGDASANHLAVASEFGIFFVALIVLFGGVTLWVVLRSNKKLRLALNEIDVLIEGAPNAILCIDEEGIIQRCNEDACALFGYPQEDLTGLHVDKLVPQEVNAEHRAFRENFLQNPHSGPMTNREGLKAVSRDGREIPVEIDLSVVKQNEGQQVVAFVRDVSLLQQKKMELQEANKKALEAIDAKSQFMATMSHELRTPLNAVIGFSELLQMKAEKGATQEELANYGRSIGRSGKDLLTLINDILDFAKIDSGNFEISEAPFYLSEVIGNIHSGFEARAVELGVDLQSKIESMNNVVLGDQMRIKQVLYNLLDNAIKFGRGGVVNFAARAIPQKNSKLVLEVAITDHGIGIDPVRLETIFDPFHQADASIAREFGGTGLGLSISRSLARLLGGDITVRSELGKGSTFKASFMLQDLKALNPQTLSQALRKADEQDNDFGLTILAVDDVEPNLDVVENVLTDMGCIVIKARNGEEAVKWCQSYRPDAILMDIHMPIMNGLDAAANIIKTVGIDNAPPVFAWTADVTCGELLKQSKTPWQGIITKPTVRNDLILAMRQVAANGQ</sequence>
<protein>
    <recommendedName>
        <fullName evidence="2">histidine kinase</fullName>
        <ecNumber evidence="2">2.7.13.3</ecNumber>
    </recommendedName>
</protein>
<dbReference type="SMART" id="SM00448">
    <property type="entry name" value="REC"/>
    <property type="match status" value="1"/>
</dbReference>
<evidence type="ECO:0000259" key="9">
    <source>
        <dbReference type="PROSITE" id="PS50109"/>
    </source>
</evidence>
<dbReference type="SMART" id="SM00091">
    <property type="entry name" value="PAS"/>
    <property type="match status" value="1"/>
</dbReference>
<feature type="domain" description="PAS" evidence="11">
    <location>
        <begin position="224"/>
        <end position="294"/>
    </location>
</feature>
<feature type="domain" description="Response regulatory" evidence="10">
    <location>
        <begin position="619"/>
        <end position="736"/>
    </location>
</feature>
<dbReference type="Pfam" id="PF00989">
    <property type="entry name" value="PAS"/>
    <property type="match status" value="1"/>
</dbReference>
<dbReference type="OrthoDB" id="9801651at2"/>
<comment type="catalytic activity">
    <reaction evidence="1">
        <text>ATP + protein L-histidine = ADP + protein N-phospho-L-histidine.</text>
        <dbReference type="EC" id="2.7.13.3"/>
    </reaction>
</comment>
<dbReference type="Gene3D" id="3.30.565.10">
    <property type="entry name" value="Histidine kinase-like ATPase, C-terminal domain"/>
    <property type="match status" value="1"/>
</dbReference>
<dbReference type="RefSeq" id="WP_127764651.1">
    <property type="nucleotide sequence ID" value="NZ_SADE01000001.1"/>
</dbReference>
<evidence type="ECO:0000256" key="1">
    <source>
        <dbReference type="ARBA" id="ARBA00000085"/>
    </source>
</evidence>
<dbReference type="InterPro" id="IPR036097">
    <property type="entry name" value="HisK_dim/P_sf"/>
</dbReference>
<keyword evidence="8" id="KW-0472">Membrane</keyword>
<keyword evidence="4" id="KW-0808">Transferase</keyword>
<dbReference type="PRINTS" id="PR00344">
    <property type="entry name" value="BCTRLSENSOR"/>
</dbReference>
<dbReference type="Gene3D" id="3.40.50.2300">
    <property type="match status" value="1"/>
</dbReference>
<evidence type="ECO:0000259" key="12">
    <source>
        <dbReference type="PROSITE" id="PS50113"/>
    </source>
</evidence>
<keyword evidence="8" id="KW-1133">Transmembrane helix</keyword>
<evidence type="ECO:0000256" key="8">
    <source>
        <dbReference type="SAM" id="Phobius"/>
    </source>
</evidence>
<dbReference type="Gene3D" id="1.10.287.130">
    <property type="match status" value="1"/>
</dbReference>
<dbReference type="EC" id="2.7.13.3" evidence="2"/>
<dbReference type="InterPro" id="IPR003594">
    <property type="entry name" value="HATPase_dom"/>
</dbReference>
<feature type="transmembrane region" description="Helical" evidence="8">
    <location>
        <begin position="12"/>
        <end position="36"/>
    </location>
</feature>
<reference evidence="14" key="1">
    <citation type="submission" date="2019-01" db="EMBL/GenBank/DDBJ databases">
        <title>Gri0909 isolated from a small marine red alga.</title>
        <authorList>
            <person name="Kim J."/>
            <person name="Jeong S.E."/>
            <person name="Jeon C.O."/>
        </authorList>
    </citation>
    <scope>NUCLEOTIDE SEQUENCE [LARGE SCALE GENOMIC DNA]</scope>
    <source>
        <strain evidence="14">Gri0909</strain>
    </source>
</reference>
<dbReference type="InterPro" id="IPR000014">
    <property type="entry name" value="PAS"/>
</dbReference>
<evidence type="ECO:0000256" key="7">
    <source>
        <dbReference type="PROSITE-ProRule" id="PRU00169"/>
    </source>
</evidence>
<dbReference type="InterPro" id="IPR013767">
    <property type="entry name" value="PAS_fold"/>
</dbReference>
<accession>A0A437QXM8</accession>
<dbReference type="InterPro" id="IPR001789">
    <property type="entry name" value="Sig_transdc_resp-reg_receiver"/>
</dbReference>
<feature type="domain" description="Histidine kinase" evidence="9">
    <location>
        <begin position="369"/>
        <end position="593"/>
    </location>
</feature>
<evidence type="ECO:0000256" key="4">
    <source>
        <dbReference type="ARBA" id="ARBA00022679"/>
    </source>
</evidence>
<dbReference type="PROSITE" id="PS50112">
    <property type="entry name" value="PAS"/>
    <property type="match status" value="1"/>
</dbReference>
<dbReference type="CDD" id="cd00082">
    <property type="entry name" value="HisKA"/>
    <property type="match status" value="1"/>
</dbReference>
<gene>
    <name evidence="13" type="ORF">EOI86_08570</name>
</gene>
<dbReference type="InterPro" id="IPR005467">
    <property type="entry name" value="His_kinase_dom"/>
</dbReference>
<dbReference type="PROSITE" id="PS50113">
    <property type="entry name" value="PAC"/>
    <property type="match status" value="1"/>
</dbReference>
<feature type="transmembrane region" description="Helical" evidence="8">
    <location>
        <begin position="195"/>
        <end position="215"/>
    </location>
</feature>
<keyword evidence="6" id="KW-0902">Two-component regulatory system</keyword>